<evidence type="ECO:0000313" key="14">
    <source>
        <dbReference type="Proteomes" id="UP000721415"/>
    </source>
</evidence>
<dbReference type="NCBIfam" id="NF003589">
    <property type="entry name" value="PRK05254.1-2"/>
    <property type="match status" value="1"/>
</dbReference>
<evidence type="ECO:0000256" key="1">
    <source>
        <dbReference type="ARBA" id="ARBA00001400"/>
    </source>
</evidence>
<dbReference type="Pfam" id="PF03167">
    <property type="entry name" value="UDG"/>
    <property type="match status" value="1"/>
</dbReference>
<reference evidence="13 14" key="1">
    <citation type="submission" date="2020-07" db="EMBL/GenBank/DDBJ databases">
        <title>Facklamia lactis sp. nov., isolated from raw milk.</title>
        <authorList>
            <person name="Doll E.V."/>
            <person name="Huptas C."/>
            <person name="Staib L."/>
            <person name="Wenning M."/>
            <person name="Scherer S."/>
        </authorList>
    </citation>
    <scope>NUCLEOTIDE SEQUENCE [LARGE SCALE GENOMIC DNA]</scope>
    <source>
        <strain evidence="13 14">DSM 111018</strain>
    </source>
</reference>
<dbReference type="NCBIfam" id="NF003592">
    <property type="entry name" value="PRK05254.1-5"/>
    <property type="match status" value="1"/>
</dbReference>
<keyword evidence="7 9" id="KW-0378">Hydrolase</keyword>
<dbReference type="SMART" id="SM00986">
    <property type="entry name" value="UDG"/>
    <property type="match status" value="1"/>
</dbReference>
<dbReference type="SMART" id="SM00987">
    <property type="entry name" value="UreE_C"/>
    <property type="match status" value="1"/>
</dbReference>
<accession>A0ABS0LPT8</accession>
<dbReference type="GO" id="GO:0004844">
    <property type="term" value="F:uracil DNA N-glycosylase activity"/>
    <property type="evidence" value="ECO:0007669"/>
    <property type="project" value="UniProtKB-EC"/>
</dbReference>
<dbReference type="Proteomes" id="UP000721415">
    <property type="component" value="Unassembled WGS sequence"/>
</dbReference>
<sequence length="225" mass="25273">MYTLPNLSNIAPEWYSILEDHLLSDNYLYLISRIEGEAKEYCIYPDCSNVFRALTLTKPSEVKVVIIGQDPYHGPKQANGLAFSVNSGVKLPPSLKNIFKELAEDLGTDLRQESDLSDWARQGVLLLNRVLTVRAGQAGSHQNLGWEDFTQEIVKQINQNIHPIVFVLWGKTAQTLEPFIDLDRHSVIKSVHPSPLSAYRGFFGSKPFSHINAKLKATGQDPIAW</sequence>
<dbReference type="PANTHER" id="PTHR11264:SF0">
    <property type="entry name" value="URACIL-DNA GLYCOSYLASE"/>
    <property type="match status" value="1"/>
</dbReference>
<comment type="similarity">
    <text evidence="3 9 11">Belongs to the uracil-DNA glycosylase (UDG) superfamily. UNG family.</text>
</comment>
<feature type="domain" description="Uracil-DNA glycosylase-like" evidence="12">
    <location>
        <begin position="55"/>
        <end position="215"/>
    </location>
</feature>
<evidence type="ECO:0000256" key="2">
    <source>
        <dbReference type="ARBA" id="ARBA00002631"/>
    </source>
</evidence>
<proteinExistence type="inferred from homology"/>
<comment type="catalytic activity">
    <reaction evidence="1 9 11">
        <text>Hydrolyzes single-stranded DNA or mismatched double-stranded DNA and polynucleotides, releasing free uracil.</text>
        <dbReference type="EC" id="3.2.2.27"/>
    </reaction>
</comment>
<dbReference type="InterPro" id="IPR005122">
    <property type="entry name" value="Uracil-DNA_glycosylase-like"/>
</dbReference>
<dbReference type="NCBIfam" id="NF003588">
    <property type="entry name" value="PRK05254.1-1"/>
    <property type="match status" value="1"/>
</dbReference>
<dbReference type="EMBL" id="JACBXQ010000001">
    <property type="protein sequence ID" value="MBG9985324.1"/>
    <property type="molecule type" value="Genomic_DNA"/>
</dbReference>
<dbReference type="RefSeq" id="WP_197113320.1">
    <property type="nucleotide sequence ID" value="NZ_JACBXQ010000001.1"/>
</dbReference>
<evidence type="ECO:0000256" key="10">
    <source>
        <dbReference type="PROSITE-ProRule" id="PRU10072"/>
    </source>
</evidence>
<dbReference type="Gene3D" id="3.40.470.10">
    <property type="entry name" value="Uracil-DNA glycosylase-like domain"/>
    <property type="match status" value="1"/>
</dbReference>
<comment type="subcellular location">
    <subcellularLocation>
        <location evidence="9">Cytoplasm</location>
    </subcellularLocation>
</comment>
<evidence type="ECO:0000256" key="6">
    <source>
        <dbReference type="ARBA" id="ARBA00022763"/>
    </source>
</evidence>
<protein>
    <recommendedName>
        <fullName evidence="5 9">Uracil-DNA glycosylase</fullName>
        <shortName evidence="9">UDG</shortName>
        <ecNumber evidence="4 9">3.2.2.27</ecNumber>
    </recommendedName>
</protein>
<evidence type="ECO:0000256" key="3">
    <source>
        <dbReference type="ARBA" id="ARBA00008184"/>
    </source>
</evidence>
<keyword evidence="9" id="KW-0963">Cytoplasm</keyword>
<evidence type="ECO:0000256" key="11">
    <source>
        <dbReference type="RuleBase" id="RU003780"/>
    </source>
</evidence>
<evidence type="ECO:0000256" key="7">
    <source>
        <dbReference type="ARBA" id="ARBA00022801"/>
    </source>
</evidence>
<name>A0ABS0LPT8_9LACT</name>
<organism evidence="13 14">
    <name type="scientific">Facklamia lactis</name>
    <dbReference type="NCBI Taxonomy" id="2749967"/>
    <lineage>
        <taxon>Bacteria</taxon>
        <taxon>Bacillati</taxon>
        <taxon>Bacillota</taxon>
        <taxon>Bacilli</taxon>
        <taxon>Lactobacillales</taxon>
        <taxon>Aerococcaceae</taxon>
        <taxon>Facklamia</taxon>
    </lineage>
</organism>
<keyword evidence="6 9" id="KW-0227">DNA damage</keyword>
<keyword evidence="8 9" id="KW-0234">DNA repair</keyword>
<keyword evidence="13" id="KW-0326">Glycosidase</keyword>
<comment type="function">
    <text evidence="2 9 11">Excises uracil residues from the DNA which can arise as a result of misincorporation of dUMP residues by DNA polymerase or due to deamination of cytosine.</text>
</comment>
<dbReference type="CDD" id="cd10027">
    <property type="entry name" value="UDG-F1-like"/>
    <property type="match status" value="1"/>
</dbReference>
<evidence type="ECO:0000256" key="5">
    <source>
        <dbReference type="ARBA" id="ARBA00018429"/>
    </source>
</evidence>
<dbReference type="SUPFAM" id="SSF52141">
    <property type="entry name" value="Uracil-DNA glycosylase-like"/>
    <property type="match status" value="1"/>
</dbReference>
<dbReference type="NCBIfam" id="NF003591">
    <property type="entry name" value="PRK05254.1-4"/>
    <property type="match status" value="1"/>
</dbReference>
<dbReference type="PANTHER" id="PTHR11264">
    <property type="entry name" value="URACIL-DNA GLYCOSYLASE"/>
    <property type="match status" value="1"/>
</dbReference>
<dbReference type="InterPro" id="IPR036895">
    <property type="entry name" value="Uracil-DNA_glycosylase-like_sf"/>
</dbReference>
<dbReference type="InterPro" id="IPR018085">
    <property type="entry name" value="Ura-DNA_Glyclase_AS"/>
</dbReference>
<evidence type="ECO:0000256" key="9">
    <source>
        <dbReference type="HAMAP-Rule" id="MF_00148"/>
    </source>
</evidence>
<keyword evidence="14" id="KW-1185">Reference proteome</keyword>
<comment type="caution">
    <text evidence="13">The sequence shown here is derived from an EMBL/GenBank/DDBJ whole genome shotgun (WGS) entry which is preliminary data.</text>
</comment>
<dbReference type="InterPro" id="IPR002043">
    <property type="entry name" value="UDG_fam1"/>
</dbReference>
<evidence type="ECO:0000259" key="12">
    <source>
        <dbReference type="SMART" id="SM00986"/>
    </source>
</evidence>
<evidence type="ECO:0000256" key="8">
    <source>
        <dbReference type="ARBA" id="ARBA00023204"/>
    </source>
</evidence>
<feature type="active site" description="Proton acceptor" evidence="9 10">
    <location>
        <position position="70"/>
    </location>
</feature>
<evidence type="ECO:0000313" key="13">
    <source>
        <dbReference type="EMBL" id="MBG9985324.1"/>
    </source>
</evidence>
<gene>
    <name evidence="9" type="primary">ung</name>
    <name evidence="13" type="ORF">HZY91_00280</name>
</gene>
<evidence type="ECO:0000256" key="4">
    <source>
        <dbReference type="ARBA" id="ARBA00012030"/>
    </source>
</evidence>
<dbReference type="HAMAP" id="MF_00148">
    <property type="entry name" value="UDG"/>
    <property type="match status" value="1"/>
</dbReference>
<dbReference type="NCBIfam" id="TIGR00628">
    <property type="entry name" value="ung"/>
    <property type="match status" value="1"/>
</dbReference>
<dbReference type="PROSITE" id="PS00130">
    <property type="entry name" value="U_DNA_GLYCOSYLASE"/>
    <property type="match status" value="1"/>
</dbReference>
<dbReference type="EC" id="3.2.2.27" evidence="4 9"/>